<evidence type="ECO:0000256" key="1">
    <source>
        <dbReference type="SAM" id="MobiDB-lite"/>
    </source>
</evidence>
<dbReference type="Gene3D" id="3.40.50.300">
    <property type="entry name" value="P-loop containing nucleotide triphosphate hydrolases"/>
    <property type="match status" value="1"/>
</dbReference>
<evidence type="ECO:0000313" key="2">
    <source>
        <dbReference type="EMBL" id="SCL43866.1"/>
    </source>
</evidence>
<keyword evidence="2" id="KW-0808">Transferase</keyword>
<dbReference type="RefSeq" id="WP_091094493.1">
    <property type="nucleotide sequence ID" value="NZ_FMHZ01000001.1"/>
</dbReference>
<keyword evidence="2" id="KW-0418">Kinase</keyword>
<dbReference type="EMBL" id="FMHZ01000001">
    <property type="protein sequence ID" value="SCL43866.1"/>
    <property type="molecule type" value="Genomic_DNA"/>
</dbReference>
<name>A0A1C6TPZ1_9ACTN</name>
<organism evidence="2 3">
    <name type="scientific">Micromonospora citrea</name>
    <dbReference type="NCBI Taxonomy" id="47855"/>
    <lineage>
        <taxon>Bacteria</taxon>
        <taxon>Bacillati</taxon>
        <taxon>Actinomycetota</taxon>
        <taxon>Actinomycetes</taxon>
        <taxon>Micromonosporales</taxon>
        <taxon>Micromonosporaceae</taxon>
        <taxon>Micromonospora</taxon>
    </lineage>
</organism>
<dbReference type="GO" id="GO:0016301">
    <property type="term" value="F:kinase activity"/>
    <property type="evidence" value="ECO:0007669"/>
    <property type="project" value="UniProtKB-KW"/>
</dbReference>
<accession>A0A1C6TPZ1</accession>
<dbReference type="AlphaFoldDB" id="A0A1C6TPZ1"/>
<sequence length="192" mass="20205">MTDHPRLPSPQGLAGNTTLDPAATGNTTVPQLVVLIGPAGAGKSTYAAARYQPHQVYSLDQLRAVVADDDCDQDATTDARAILAAILEARLSRRLVTVVDATNAGVADRAWLLALAGRHQVPATAVVFTTPLRVCLARQANRPGPAPGRRWGRAVQAAAVVEQHVRTQAALATLTAEGFTHVTEIDTHADVL</sequence>
<feature type="region of interest" description="Disordered" evidence="1">
    <location>
        <begin position="1"/>
        <end position="22"/>
    </location>
</feature>
<dbReference type="PIRSF" id="PIRSF037081">
    <property type="entry name" value="P-loop_All4644_prd"/>
    <property type="match status" value="1"/>
</dbReference>
<reference evidence="3" key="1">
    <citation type="submission" date="2016-06" db="EMBL/GenBank/DDBJ databases">
        <authorList>
            <person name="Varghese N."/>
            <person name="Submissions Spin"/>
        </authorList>
    </citation>
    <scope>NUCLEOTIDE SEQUENCE [LARGE SCALE GENOMIC DNA]</scope>
    <source>
        <strain evidence="3">DSM 43903</strain>
    </source>
</reference>
<keyword evidence="3" id="KW-1185">Reference proteome</keyword>
<gene>
    <name evidence="2" type="ORF">GA0070606_0058</name>
</gene>
<dbReference type="STRING" id="47855.GA0070606_0058"/>
<dbReference type="InterPro" id="IPR017101">
    <property type="entry name" value="P-loop_ATP/GTP-bd_All4644_prd"/>
</dbReference>
<dbReference type="Pfam" id="PF13671">
    <property type="entry name" value="AAA_33"/>
    <property type="match status" value="1"/>
</dbReference>
<proteinExistence type="predicted"/>
<evidence type="ECO:0000313" key="3">
    <source>
        <dbReference type="Proteomes" id="UP000199001"/>
    </source>
</evidence>
<dbReference type="SUPFAM" id="SSF52540">
    <property type="entry name" value="P-loop containing nucleoside triphosphate hydrolases"/>
    <property type="match status" value="1"/>
</dbReference>
<dbReference type="OrthoDB" id="3402408at2"/>
<protein>
    <submittedName>
        <fullName evidence="2">Predicted kinase</fullName>
    </submittedName>
</protein>
<dbReference type="InterPro" id="IPR027417">
    <property type="entry name" value="P-loop_NTPase"/>
</dbReference>
<dbReference type="Proteomes" id="UP000199001">
    <property type="component" value="Unassembled WGS sequence"/>
</dbReference>